<organism evidence="6 7">
    <name type="scientific">Uabimicrobium amorphum</name>
    <dbReference type="NCBI Taxonomy" id="2596890"/>
    <lineage>
        <taxon>Bacteria</taxon>
        <taxon>Pseudomonadati</taxon>
        <taxon>Planctomycetota</taxon>
        <taxon>Candidatus Uabimicrobiia</taxon>
        <taxon>Candidatus Uabimicrobiales</taxon>
        <taxon>Candidatus Uabimicrobiaceae</taxon>
        <taxon>Candidatus Uabimicrobium</taxon>
    </lineage>
</organism>
<feature type="domain" description="CARDB" evidence="4">
    <location>
        <begin position="116"/>
        <end position="206"/>
    </location>
</feature>
<dbReference type="Gene3D" id="2.60.40.10">
    <property type="entry name" value="Immunoglobulins"/>
    <property type="match status" value="2"/>
</dbReference>
<dbReference type="InterPro" id="IPR013783">
    <property type="entry name" value="Ig-like_fold"/>
</dbReference>
<dbReference type="AlphaFoldDB" id="A0A5S9IL61"/>
<evidence type="ECO:0000256" key="2">
    <source>
        <dbReference type="SAM" id="MobiDB-lite"/>
    </source>
</evidence>
<dbReference type="OrthoDB" id="41724at2"/>
<gene>
    <name evidence="6" type="ORF">UABAM_01733</name>
</gene>
<evidence type="ECO:0000313" key="6">
    <source>
        <dbReference type="EMBL" id="BBM83381.1"/>
    </source>
</evidence>
<evidence type="ECO:0000259" key="5">
    <source>
        <dbReference type="Pfam" id="PF10342"/>
    </source>
</evidence>
<evidence type="ECO:0000259" key="4">
    <source>
        <dbReference type="Pfam" id="PF07705"/>
    </source>
</evidence>
<dbReference type="RefSeq" id="WP_151967581.1">
    <property type="nucleotide sequence ID" value="NZ_AP019860.1"/>
</dbReference>
<keyword evidence="7" id="KW-1185">Reference proteome</keyword>
<dbReference type="KEGG" id="uam:UABAM_01733"/>
<dbReference type="Proteomes" id="UP000326354">
    <property type="component" value="Chromosome"/>
</dbReference>
<keyword evidence="1 3" id="KW-0732">Signal</keyword>
<dbReference type="EMBL" id="AP019860">
    <property type="protein sequence ID" value="BBM83381.1"/>
    <property type="molecule type" value="Genomic_DNA"/>
</dbReference>
<dbReference type="Pfam" id="PF10342">
    <property type="entry name" value="Kre9_KNH"/>
    <property type="match status" value="1"/>
</dbReference>
<dbReference type="Pfam" id="PF07705">
    <property type="entry name" value="CARDB"/>
    <property type="match status" value="2"/>
</dbReference>
<dbReference type="InterPro" id="IPR011635">
    <property type="entry name" value="CARDB"/>
</dbReference>
<protein>
    <recommendedName>
        <fullName evidence="8">CARDB domain-containing protein</fullName>
    </recommendedName>
</protein>
<evidence type="ECO:0000256" key="1">
    <source>
        <dbReference type="ARBA" id="ARBA00022729"/>
    </source>
</evidence>
<feature type="domain" description="CARDB" evidence="4">
    <location>
        <begin position="234"/>
        <end position="331"/>
    </location>
</feature>
<name>A0A5S9IL61_UABAM</name>
<evidence type="ECO:0000256" key="3">
    <source>
        <dbReference type="SAM" id="SignalP"/>
    </source>
</evidence>
<accession>A0A5S9IL61</accession>
<reference evidence="6 7" key="1">
    <citation type="submission" date="2019-08" db="EMBL/GenBank/DDBJ databases">
        <title>Complete genome sequence of Candidatus Uab amorphum.</title>
        <authorList>
            <person name="Shiratori T."/>
            <person name="Suzuki S."/>
            <person name="Kakizawa Y."/>
            <person name="Ishida K."/>
        </authorList>
    </citation>
    <scope>NUCLEOTIDE SEQUENCE [LARGE SCALE GENOMIC DNA]</scope>
    <source>
        <strain evidence="6 7">SRT547</strain>
    </source>
</reference>
<feature type="signal peptide" evidence="3">
    <location>
        <begin position="1"/>
        <end position="18"/>
    </location>
</feature>
<proteinExistence type="predicted"/>
<sequence>MKKIVFFVIVLLSGQLFCDGITITKPNAGVVKYGSMLQIQWTKTGEMANTVYIALMRGNSVIRTIASSAPNNGTYNWRVAAHDGKYFIRISVLANANYPNPVRATSREFYVRGLNADLAINWLKVSPKRKHVQQHLTFTASIYNAGVQKAKATTALLEIKGPTGKQNVWLPCGELPGGMTNTITYKYKLSQYGIYRNTFTLDAKKQLYSPNPAMGEKQVNNNKKFIVYGISPLPDLIIIARKYQHVKVPGKGTVVVKVKNIGDTSSAKTQLKFAIQKKKTKYFSIPVLKPKQIYIVKRREHWVMPGKRKFSVTIDPKNTVKEKKEGNNTLSGTIQKGGKYSVQNEEVSSDDNK</sequence>
<feature type="domain" description="Yeast cell wall synthesis Kre9/Knh1-like N-terminal" evidence="5">
    <location>
        <begin position="30"/>
        <end position="95"/>
    </location>
</feature>
<evidence type="ECO:0008006" key="8">
    <source>
        <dbReference type="Google" id="ProtNLM"/>
    </source>
</evidence>
<evidence type="ECO:0000313" key="7">
    <source>
        <dbReference type="Proteomes" id="UP000326354"/>
    </source>
</evidence>
<feature type="region of interest" description="Disordered" evidence="2">
    <location>
        <begin position="317"/>
        <end position="353"/>
    </location>
</feature>
<feature type="chain" id="PRO_5024790121" description="CARDB domain-containing protein" evidence="3">
    <location>
        <begin position="19"/>
        <end position="353"/>
    </location>
</feature>
<dbReference type="InterPro" id="IPR018466">
    <property type="entry name" value="Kre9/Knh1-like_N"/>
</dbReference>